<dbReference type="RefSeq" id="XP_004181972.1">
    <property type="nucleotide sequence ID" value="XM_004181924.1"/>
</dbReference>
<dbReference type="GO" id="GO:0005737">
    <property type="term" value="C:cytoplasm"/>
    <property type="evidence" value="ECO:0007669"/>
    <property type="project" value="TreeGrafter"/>
</dbReference>
<dbReference type="OrthoDB" id="248923at2759"/>
<evidence type="ECO:0000259" key="12">
    <source>
        <dbReference type="PROSITE" id="PS50011"/>
    </source>
</evidence>
<name>I2H7V1_HENB6</name>
<dbReference type="PANTHER" id="PTHR48012:SF10">
    <property type="entry name" value="FI20177P1"/>
    <property type="match status" value="1"/>
</dbReference>
<gene>
    <name evidence="13" type="primary">TBLA0H01660</name>
    <name evidence="13" type="ORF">TBLA_0H01660</name>
</gene>
<proteinExistence type="inferred from homology"/>
<accession>I2H7V1</accession>
<comment type="similarity">
    <text evidence="1">Belongs to the protein kinase superfamily. STE Ser/Thr protein kinase family. STE20 subfamily.</text>
</comment>
<evidence type="ECO:0000256" key="4">
    <source>
        <dbReference type="ARBA" id="ARBA00022679"/>
    </source>
</evidence>
<evidence type="ECO:0000256" key="8">
    <source>
        <dbReference type="ARBA" id="ARBA00047899"/>
    </source>
</evidence>
<dbReference type="GO" id="GO:0004674">
    <property type="term" value="F:protein serine/threonine kinase activity"/>
    <property type="evidence" value="ECO:0007669"/>
    <property type="project" value="UniProtKB-KW"/>
</dbReference>
<protein>
    <recommendedName>
        <fullName evidence="2">non-specific serine/threonine protein kinase</fullName>
        <ecNumber evidence="2">2.7.11.1</ecNumber>
    </recommendedName>
</protein>
<keyword evidence="7 10" id="KW-0067">ATP-binding</keyword>
<organism evidence="13 14">
    <name type="scientific">Henningerozyma blattae (strain ATCC 34711 / CBS 6284 / DSM 70876 / NBRC 10599 / NRRL Y-10934 / UCD 77-7)</name>
    <name type="common">Yeast</name>
    <name type="synonym">Tetrapisispora blattae</name>
    <dbReference type="NCBI Taxonomy" id="1071380"/>
    <lineage>
        <taxon>Eukaryota</taxon>
        <taxon>Fungi</taxon>
        <taxon>Dikarya</taxon>
        <taxon>Ascomycota</taxon>
        <taxon>Saccharomycotina</taxon>
        <taxon>Saccharomycetes</taxon>
        <taxon>Saccharomycetales</taxon>
        <taxon>Saccharomycetaceae</taxon>
        <taxon>Henningerozyma</taxon>
    </lineage>
</organism>
<dbReference type="FunFam" id="1.10.510.10:FF:000499">
    <property type="entry name" value="Serine/threonine-protein kinase KIC1"/>
    <property type="match status" value="1"/>
</dbReference>
<evidence type="ECO:0000256" key="3">
    <source>
        <dbReference type="ARBA" id="ARBA00022527"/>
    </source>
</evidence>
<dbReference type="GO" id="GO:0031505">
    <property type="term" value="P:fungal-type cell wall organization"/>
    <property type="evidence" value="ECO:0007669"/>
    <property type="project" value="UniProtKB-ARBA"/>
</dbReference>
<dbReference type="EC" id="2.7.11.1" evidence="2"/>
<keyword evidence="3" id="KW-0723">Serine/threonine-protein kinase</keyword>
<evidence type="ECO:0000256" key="10">
    <source>
        <dbReference type="PROSITE-ProRule" id="PRU10141"/>
    </source>
</evidence>
<dbReference type="EMBL" id="HE806323">
    <property type="protein sequence ID" value="CCH62453.1"/>
    <property type="molecule type" value="Genomic_DNA"/>
</dbReference>
<evidence type="ECO:0000256" key="1">
    <source>
        <dbReference type="ARBA" id="ARBA00008874"/>
    </source>
</evidence>
<dbReference type="Gene3D" id="1.10.510.10">
    <property type="entry name" value="Transferase(Phosphotransferase) domain 1"/>
    <property type="match status" value="1"/>
</dbReference>
<dbReference type="STRING" id="1071380.I2H7V1"/>
<dbReference type="eggNOG" id="KOG0201">
    <property type="taxonomic scope" value="Eukaryota"/>
</dbReference>
<keyword evidence="14" id="KW-1185">Reference proteome</keyword>
<comment type="catalytic activity">
    <reaction evidence="8">
        <text>L-threonyl-[protein] + ATP = O-phospho-L-threonyl-[protein] + ADP + H(+)</text>
        <dbReference type="Rhea" id="RHEA:46608"/>
        <dbReference type="Rhea" id="RHEA-COMP:11060"/>
        <dbReference type="Rhea" id="RHEA-COMP:11605"/>
        <dbReference type="ChEBI" id="CHEBI:15378"/>
        <dbReference type="ChEBI" id="CHEBI:30013"/>
        <dbReference type="ChEBI" id="CHEBI:30616"/>
        <dbReference type="ChEBI" id="CHEBI:61977"/>
        <dbReference type="ChEBI" id="CHEBI:456216"/>
        <dbReference type="EC" id="2.7.11.1"/>
    </reaction>
</comment>
<evidence type="ECO:0000256" key="9">
    <source>
        <dbReference type="ARBA" id="ARBA00048679"/>
    </source>
</evidence>
<evidence type="ECO:0000256" key="2">
    <source>
        <dbReference type="ARBA" id="ARBA00012513"/>
    </source>
</evidence>
<dbReference type="InterPro" id="IPR050629">
    <property type="entry name" value="STE20/SPS1-PAK"/>
</dbReference>
<dbReference type="PROSITE" id="PS00108">
    <property type="entry name" value="PROTEIN_KINASE_ST"/>
    <property type="match status" value="1"/>
</dbReference>
<feature type="binding site" evidence="10">
    <location>
        <position position="35"/>
    </location>
    <ligand>
        <name>ATP</name>
        <dbReference type="ChEBI" id="CHEBI:30616"/>
    </ligand>
</feature>
<comment type="catalytic activity">
    <reaction evidence="9">
        <text>L-seryl-[protein] + ATP = O-phospho-L-seryl-[protein] + ADP + H(+)</text>
        <dbReference type="Rhea" id="RHEA:17989"/>
        <dbReference type="Rhea" id="RHEA-COMP:9863"/>
        <dbReference type="Rhea" id="RHEA-COMP:11604"/>
        <dbReference type="ChEBI" id="CHEBI:15378"/>
        <dbReference type="ChEBI" id="CHEBI:29999"/>
        <dbReference type="ChEBI" id="CHEBI:30616"/>
        <dbReference type="ChEBI" id="CHEBI:83421"/>
        <dbReference type="ChEBI" id="CHEBI:456216"/>
        <dbReference type="EC" id="2.7.11.1"/>
    </reaction>
</comment>
<dbReference type="InterPro" id="IPR008271">
    <property type="entry name" value="Ser/Thr_kinase_AS"/>
</dbReference>
<dbReference type="Proteomes" id="UP000002866">
    <property type="component" value="Chromosome 8"/>
</dbReference>
<keyword evidence="4" id="KW-0808">Transferase</keyword>
<dbReference type="AlphaFoldDB" id="I2H7V1"/>
<evidence type="ECO:0000256" key="7">
    <source>
        <dbReference type="ARBA" id="ARBA00022840"/>
    </source>
</evidence>
<feature type="compositionally biased region" description="Low complexity" evidence="11">
    <location>
        <begin position="631"/>
        <end position="652"/>
    </location>
</feature>
<keyword evidence="6" id="KW-0418">Kinase</keyword>
<reference evidence="13 14" key="1">
    <citation type="journal article" date="2011" name="Proc. Natl. Acad. Sci. U.S.A.">
        <title>Evolutionary erosion of yeast sex chromosomes by mating-type switching accidents.</title>
        <authorList>
            <person name="Gordon J.L."/>
            <person name="Armisen D."/>
            <person name="Proux-Wera E."/>
            <person name="Oheigeartaigh S.S."/>
            <person name="Byrne K.P."/>
            <person name="Wolfe K.H."/>
        </authorList>
    </citation>
    <scope>NUCLEOTIDE SEQUENCE [LARGE SCALE GENOMIC DNA]</scope>
    <source>
        <strain evidence="14">ATCC 34711 / CBS 6284 / DSM 70876 / NBRC 10599 / NRRL Y-10934 / UCD 77-7</strain>
    </source>
</reference>
<dbReference type="KEGG" id="tbl:TBLA_0H01660"/>
<keyword evidence="5 10" id="KW-0547">Nucleotide-binding</keyword>
<dbReference type="HOGENOM" id="CLU_300559_0_0_1"/>
<dbReference type="PROSITE" id="PS00107">
    <property type="entry name" value="PROTEIN_KINASE_ATP"/>
    <property type="match status" value="1"/>
</dbReference>
<evidence type="ECO:0000256" key="6">
    <source>
        <dbReference type="ARBA" id="ARBA00022777"/>
    </source>
</evidence>
<evidence type="ECO:0000256" key="11">
    <source>
        <dbReference type="SAM" id="MobiDB-lite"/>
    </source>
</evidence>
<dbReference type="GO" id="GO:0005524">
    <property type="term" value="F:ATP binding"/>
    <property type="evidence" value="ECO:0007669"/>
    <property type="project" value="UniProtKB-UniRule"/>
</dbReference>
<dbReference type="PANTHER" id="PTHR48012">
    <property type="entry name" value="STERILE20-LIKE KINASE, ISOFORM B-RELATED"/>
    <property type="match status" value="1"/>
</dbReference>
<dbReference type="PROSITE" id="PS50011">
    <property type="entry name" value="PROTEIN_KINASE_DOM"/>
    <property type="match status" value="1"/>
</dbReference>
<dbReference type="GeneID" id="14497610"/>
<feature type="region of interest" description="Disordered" evidence="11">
    <location>
        <begin position="631"/>
        <end position="672"/>
    </location>
</feature>
<dbReference type="InterPro" id="IPR011009">
    <property type="entry name" value="Kinase-like_dom_sf"/>
</dbReference>
<evidence type="ECO:0000313" key="14">
    <source>
        <dbReference type="Proteomes" id="UP000002866"/>
    </source>
</evidence>
<dbReference type="InParanoid" id="I2H7V1"/>
<feature type="region of interest" description="Disordered" evidence="11">
    <location>
        <begin position="852"/>
        <end position="871"/>
    </location>
</feature>
<feature type="region of interest" description="Disordered" evidence="11">
    <location>
        <begin position="496"/>
        <end position="523"/>
    </location>
</feature>
<evidence type="ECO:0000256" key="5">
    <source>
        <dbReference type="ARBA" id="ARBA00022741"/>
    </source>
</evidence>
<dbReference type="InterPro" id="IPR017441">
    <property type="entry name" value="Protein_kinase_ATP_BS"/>
</dbReference>
<dbReference type="Pfam" id="PF00069">
    <property type="entry name" value="Pkinase"/>
    <property type="match status" value="1"/>
</dbReference>
<dbReference type="SMART" id="SM00220">
    <property type="entry name" value="S_TKc"/>
    <property type="match status" value="1"/>
</dbReference>
<feature type="compositionally biased region" description="Low complexity" evidence="11">
    <location>
        <begin position="499"/>
        <end position="523"/>
    </location>
</feature>
<sequence>MVEKLYKRTKVIGKGKFGTVYKGHSIKSKKVFAIKVLNLDCDINEIQDIQNEIKFLSLLRYAPNITYYYHSYLINRKIWIIMEYCNGGSVRNLIKIGRFNEIYISVILRELLYALEYIHHDNIIHRDIKAANILINQNGGIKLCDFGIAAKLEFSKPKRQTMAGTPYWMAPEVIIESSLYDTKADIWSVGITAYEITTGNPPYCEYDATKAMQLITKLKPPRLEGKMYSKSLKEFIALCLDEDPSERLTSTKLLETEFIKEYQETPTKILIDLISKYNELIGREKELNPLTKKQSNSSSNSKEKYIENKILENSNSKSKKDGDIVKIVQQVIEEENTRWDFDSINSNELLFRDNKTPIYTNINTNPNTAANTPTSNNIFDEVAVKEHIEYPEDEPLYYNNMLDIGKKNNLINYNNMNKKFQNYRKTINENLTINLNTNTNNIYMSNNIKQSINMNPLSQPKFDNEFIKCTDIKPNCNSYATKMLLELFDDDINNGSGGNSNTNNNNYSSGQNNNNNNNINSINPDGNEYNDLMNPIEINGFNNSIIGMNFFDMEIDNKKEYQEFPLNFNSTDSIPDCRSRQDSVQLNLSSIEIEIPDELPVSLGTDMTPTNRTTFNPRVSRRGTIVDVTTATATTSNNNNSSSKLTSPTSNNFETRKSLPSIPPLPTSRRRYSTPSKNLFLINTNLSNTASPIKTNSISSLNSSSISSSNTPYIFNPNSKCNSPIIFTGKSSYSNSPLEIESTTNNINANNNNNRHGNCISEIYEKKIRNVTRLNKLNNGNYKIKRSSSITNDYMSCNKLQMPVPLTMKHMDSTNTSTTTTTKENMKLHINTSTSTINQFGVNTNISHNISMTPINQKPRNPTEPTKSSSNISMATTINTTTNVYDSYNCKMEPPMENLNMSFLHDFQLIHDLNDQGMRNQWVDQKTQLLNGLNGLLQQFDKSLHAMENTLINQLSDSPSTNSSISSLTPDITKCNTRNSTDIEFDTDTEVYLTPM</sequence>
<dbReference type="SUPFAM" id="SSF56112">
    <property type="entry name" value="Protein kinase-like (PK-like)"/>
    <property type="match status" value="1"/>
</dbReference>
<dbReference type="InterPro" id="IPR000719">
    <property type="entry name" value="Prot_kinase_dom"/>
</dbReference>
<feature type="domain" description="Protein kinase" evidence="12">
    <location>
        <begin position="6"/>
        <end position="259"/>
    </location>
</feature>
<evidence type="ECO:0000313" key="13">
    <source>
        <dbReference type="EMBL" id="CCH62453.1"/>
    </source>
</evidence>